<dbReference type="Pfam" id="PF00730">
    <property type="entry name" value="HhH-GPD"/>
    <property type="match status" value="1"/>
</dbReference>
<evidence type="ECO:0000256" key="4">
    <source>
        <dbReference type="ARBA" id="ARBA00023204"/>
    </source>
</evidence>
<dbReference type="GO" id="GO:0008725">
    <property type="term" value="F:DNA-3-methyladenine glycosylase activity"/>
    <property type="evidence" value="ECO:0007669"/>
    <property type="project" value="TreeGrafter"/>
</dbReference>
<dbReference type="GO" id="GO:0032993">
    <property type="term" value="C:protein-DNA complex"/>
    <property type="evidence" value="ECO:0007669"/>
    <property type="project" value="TreeGrafter"/>
</dbReference>
<dbReference type="InterPro" id="IPR051912">
    <property type="entry name" value="Alkylbase_DNA_Glycosylase/TA"/>
</dbReference>
<organism evidence="6 7">
    <name type="scientific">SAR86 cluster bacterium</name>
    <dbReference type="NCBI Taxonomy" id="2030880"/>
    <lineage>
        <taxon>Bacteria</taxon>
        <taxon>Pseudomonadati</taxon>
        <taxon>Pseudomonadota</taxon>
        <taxon>Gammaproteobacteria</taxon>
        <taxon>SAR86 cluster</taxon>
    </lineage>
</organism>
<dbReference type="SMART" id="SM00478">
    <property type="entry name" value="ENDO3c"/>
    <property type="match status" value="1"/>
</dbReference>
<dbReference type="PANTHER" id="PTHR43003">
    <property type="entry name" value="DNA-3-METHYLADENINE GLYCOSYLASE"/>
    <property type="match status" value="1"/>
</dbReference>
<dbReference type="PANTHER" id="PTHR43003:SF5">
    <property type="entry name" value="DNA-3-METHYLADENINE GLYCOSYLASE"/>
    <property type="match status" value="1"/>
</dbReference>
<keyword evidence="4" id="KW-0234">DNA repair</keyword>
<evidence type="ECO:0000259" key="5">
    <source>
        <dbReference type="SMART" id="SM00478"/>
    </source>
</evidence>
<sequence>MESDKAYKALLKISKEKNFKLLRRYLEKSEPIQIKVSSLPLIEYLSSVVVSQQLSTKAAKTIWSRVHPIIKSHTNFTNLDKELRLAGLSRSKANYVIGLIENFNLSVMQRNDLIHISNIEFENLLITNKGIGPWSVQMARMFYLGDEDVMPINDLGIKNAHKYFFSEHDLSERFYEPFRPWRTYLSLFMWQSLS</sequence>
<dbReference type="GO" id="GO:0043916">
    <property type="term" value="F:DNA-7-methylguanine glycosylase activity"/>
    <property type="evidence" value="ECO:0007669"/>
    <property type="project" value="TreeGrafter"/>
</dbReference>
<dbReference type="SUPFAM" id="SSF48150">
    <property type="entry name" value="DNA-glycosylase"/>
    <property type="match status" value="1"/>
</dbReference>
<dbReference type="GO" id="GO:0006285">
    <property type="term" value="P:base-excision repair, AP site formation"/>
    <property type="evidence" value="ECO:0007669"/>
    <property type="project" value="TreeGrafter"/>
</dbReference>
<dbReference type="AlphaFoldDB" id="A0A520MS61"/>
<dbReference type="Proteomes" id="UP000316449">
    <property type="component" value="Unassembled WGS sequence"/>
</dbReference>
<dbReference type="Gene3D" id="1.10.340.30">
    <property type="entry name" value="Hypothetical protein, domain 2"/>
    <property type="match status" value="1"/>
</dbReference>
<dbReference type="InterPro" id="IPR011257">
    <property type="entry name" value="DNA_glycosylase"/>
</dbReference>
<evidence type="ECO:0000256" key="3">
    <source>
        <dbReference type="ARBA" id="ARBA00022763"/>
    </source>
</evidence>
<evidence type="ECO:0000313" key="6">
    <source>
        <dbReference type="EMBL" id="RZO24048.1"/>
    </source>
</evidence>
<gene>
    <name evidence="6" type="ORF">EVA98_01970</name>
</gene>
<accession>A0A520MS61</accession>
<dbReference type="EC" id="3.2.2.21" evidence="2"/>
<dbReference type="InterPro" id="IPR003265">
    <property type="entry name" value="HhH-GPD_domain"/>
</dbReference>
<evidence type="ECO:0000256" key="2">
    <source>
        <dbReference type="ARBA" id="ARBA00012000"/>
    </source>
</evidence>
<proteinExistence type="predicted"/>
<dbReference type="EMBL" id="SHBK01000018">
    <property type="protein sequence ID" value="RZO24048.1"/>
    <property type="molecule type" value="Genomic_DNA"/>
</dbReference>
<keyword evidence="3" id="KW-0227">DNA damage</keyword>
<reference evidence="6 7" key="1">
    <citation type="submission" date="2019-02" db="EMBL/GenBank/DDBJ databases">
        <title>Prokaryotic population dynamics and viral predation in marine succession experiment using metagenomics: the confinement effect.</title>
        <authorList>
            <person name="Haro-Moreno J.M."/>
            <person name="Rodriguez-Valera F."/>
            <person name="Lopez-Perez M."/>
        </authorList>
    </citation>
    <scope>NUCLEOTIDE SEQUENCE [LARGE SCALE GENOMIC DNA]</scope>
    <source>
        <strain evidence="6">MED-G165</strain>
    </source>
</reference>
<dbReference type="GO" id="GO:0032131">
    <property type="term" value="F:alkylated DNA binding"/>
    <property type="evidence" value="ECO:0007669"/>
    <property type="project" value="TreeGrafter"/>
</dbReference>
<evidence type="ECO:0000256" key="1">
    <source>
        <dbReference type="ARBA" id="ARBA00000086"/>
    </source>
</evidence>
<name>A0A520MS61_9GAMM</name>
<dbReference type="Gene3D" id="1.10.1670.40">
    <property type="match status" value="1"/>
</dbReference>
<feature type="domain" description="HhH-GPD" evidence="5">
    <location>
        <begin position="50"/>
        <end position="194"/>
    </location>
</feature>
<protein>
    <recommendedName>
        <fullName evidence="2">DNA-3-methyladenine glycosylase II</fullName>
        <ecNumber evidence="2">3.2.2.21</ecNumber>
    </recommendedName>
</protein>
<evidence type="ECO:0000313" key="7">
    <source>
        <dbReference type="Proteomes" id="UP000316449"/>
    </source>
</evidence>
<comment type="caution">
    <text evidence="6">The sequence shown here is derived from an EMBL/GenBank/DDBJ whole genome shotgun (WGS) entry which is preliminary data.</text>
</comment>
<dbReference type="GO" id="GO:0006307">
    <property type="term" value="P:DNA alkylation repair"/>
    <property type="evidence" value="ECO:0007669"/>
    <property type="project" value="TreeGrafter"/>
</dbReference>
<comment type="catalytic activity">
    <reaction evidence="1">
        <text>Hydrolysis of alkylated DNA, releasing 3-methyladenine, 3-methylguanine, 7-methylguanine and 7-methyladenine.</text>
        <dbReference type="EC" id="3.2.2.21"/>
    </reaction>
</comment>